<dbReference type="RefSeq" id="WP_090332919.1">
    <property type="nucleotide sequence ID" value="NZ_FNXY01000002.1"/>
</dbReference>
<feature type="transmembrane region" description="Helical" evidence="7">
    <location>
        <begin position="95"/>
        <end position="113"/>
    </location>
</feature>
<reference evidence="10 11" key="1">
    <citation type="submission" date="2016-10" db="EMBL/GenBank/DDBJ databases">
        <authorList>
            <person name="de Groot N.N."/>
        </authorList>
    </citation>
    <scope>NUCLEOTIDE SEQUENCE [LARGE SCALE GENOMIC DNA]</scope>
    <source>
        <strain evidence="10 11">DSM 19938</strain>
    </source>
</reference>
<dbReference type="Pfam" id="PF05552">
    <property type="entry name" value="MS_channel_1st_1"/>
    <property type="match status" value="1"/>
</dbReference>
<dbReference type="OrthoDB" id="1522493at2"/>
<dbReference type="InterPro" id="IPR011066">
    <property type="entry name" value="MscS_channel_C_sf"/>
</dbReference>
<dbReference type="PANTHER" id="PTHR30221:SF1">
    <property type="entry name" value="SMALL-CONDUCTANCE MECHANOSENSITIVE CHANNEL"/>
    <property type="match status" value="1"/>
</dbReference>
<name>A0A1H6R8L1_9BACT</name>
<feature type="transmembrane region" description="Helical" evidence="7">
    <location>
        <begin position="20"/>
        <end position="44"/>
    </location>
</feature>
<dbReference type="Pfam" id="PF21088">
    <property type="entry name" value="MS_channel_1st"/>
    <property type="match status" value="1"/>
</dbReference>
<organism evidence="10 11">
    <name type="scientific">Dyadobacter koreensis</name>
    <dbReference type="NCBI Taxonomy" id="408657"/>
    <lineage>
        <taxon>Bacteria</taxon>
        <taxon>Pseudomonadati</taxon>
        <taxon>Bacteroidota</taxon>
        <taxon>Cytophagia</taxon>
        <taxon>Cytophagales</taxon>
        <taxon>Spirosomataceae</taxon>
        <taxon>Dyadobacter</taxon>
    </lineage>
</organism>
<comment type="subcellular location">
    <subcellularLocation>
        <location evidence="1">Cell membrane</location>
        <topology evidence="1">Multi-pass membrane protein</topology>
    </subcellularLocation>
</comment>
<dbReference type="Gene3D" id="3.30.70.100">
    <property type="match status" value="1"/>
</dbReference>
<feature type="domain" description="Mechanosensitive ion channel MscS" evidence="8">
    <location>
        <begin position="115"/>
        <end position="182"/>
    </location>
</feature>
<dbReference type="AlphaFoldDB" id="A0A1H6R8L1"/>
<evidence type="ECO:0000256" key="5">
    <source>
        <dbReference type="ARBA" id="ARBA00022989"/>
    </source>
</evidence>
<dbReference type="InterPro" id="IPR049142">
    <property type="entry name" value="MS_channel_1st"/>
</dbReference>
<feature type="transmembrane region" description="Helical" evidence="7">
    <location>
        <begin position="65"/>
        <end position="89"/>
    </location>
</feature>
<keyword evidence="5 7" id="KW-1133">Transmembrane helix</keyword>
<dbReference type="InterPro" id="IPR045275">
    <property type="entry name" value="MscS_archaea/bacteria_type"/>
</dbReference>
<evidence type="ECO:0000313" key="10">
    <source>
        <dbReference type="EMBL" id="SEI50796.1"/>
    </source>
</evidence>
<evidence type="ECO:0000259" key="8">
    <source>
        <dbReference type="Pfam" id="PF00924"/>
    </source>
</evidence>
<dbReference type="PANTHER" id="PTHR30221">
    <property type="entry name" value="SMALL-CONDUCTANCE MECHANOSENSITIVE CHANNEL"/>
    <property type="match status" value="1"/>
</dbReference>
<dbReference type="InterPro" id="IPR011014">
    <property type="entry name" value="MscS_channel_TM-2"/>
</dbReference>
<dbReference type="SUPFAM" id="SSF82861">
    <property type="entry name" value="Mechanosensitive channel protein MscS (YggB), transmembrane region"/>
    <property type="match status" value="1"/>
</dbReference>
<dbReference type="InterPro" id="IPR010920">
    <property type="entry name" value="LSM_dom_sf"/>
</dbReference>
<dbReference type="SUPFAM" id="SSF50182">
    <property type="entry name" value="Sm-like ribonucleoproteins"/>
    <property type="match status" value="1"/>
</dbReference>
<accession>A0A1H6R8L1</accession>
<proteinExistence type="inferred from homology"/>
<protein>
    <submittedName>
        <fullName evidence="10">Small conductance mechanosensitive channel</fullName>
    </submittedName>
</protein>
<comment type="similarity">
    <text evidence="2">Belongs to the MscS (TC 1.A.23) family.</text>
</comment>
<dbReference type="EMBL" id="FNXY01000002">
    <property type="protein sequence ID" value="SEI50796.1"/>
    <property type="molecule type" value="Genomic_DNA"/>
</dbReference>
<dbReference type="GO" id="GO:0008381">
    <property type="term" value="F:mechanosensitive monoatomic ion channel activity"/>
    <property type="evidence" value="ECO:0007669"/>
    <property type="project" value="InterPro"/>
</dbReference>
<dbReference type="SUPFAM" id="SSF82689">
    <property type="entry name" value="Mechanosensitive channel protein MscS (YggB), C-terminal domain"/>
    <property type="match status" value="1"/>
</dbReference>
<dbReference type="STRING" id="408657.SAMN04487995_1022"/>
<dbReference type="InterPro" id="IPR006685">
    <property type="entry name" value="MscS_channel_2nd"/>
</dbReference>
<evidence type="ECO:0000256" key="3">
    <source>
        <dbReference type="ARBA" id="ARBA00022475"/>
    </source>
</evidence>
<dbReference type="Proteomes" id="UP000199532">
    <property type="component" value="Unassembled WGS sequence"/>
</dbReference>
<evidence type="ECO:0000313" key="11">
    <source>
        <dbReference type="Proteomes" id="UP000199532"/>
    </source>
</evidence>
<gene>
    <name evidence="10" type="ORF">SAMN04487995_1022</name>
</gene>
<dbReference type="Gene3D" id="2.30.30.60">
    <property type="match status" value="1"/>
</dbReference>
<dbReference type="InterPro" id="IPR023408">
    <property type="entry name" value="MscS_beta-dom_sf"/>
</dbReference>
<evidence type="ECO:0000256" key="6">
    <source>
        <dbReference type="ARBA" id="ARBA00023136"/>
    </source>
</evidence>
<keyword evidence="11" id="KW-1185">Reference proteome</keyword>
<sequence>MLLVEISKKVDPVFVKLDKWFDLSIGYIPNVVMAILLLVVFRYLAGYGGRLMAKVLAKASQNEALVSLVSSLTRIVILTTGLFFALGILGLEKTVTSMVAGAGVIALALGFAFQDLTTNFISGAFIAIQRPIKVGDIIETNGFTGRVKSINLRSVIIDNLAGQQVEIPSKDIFQKPITNFTHSGERRVQVECGVAFNEDLAFVEKISLEAVQSLGFLSNTRPVDFSFTKFGANTIDFQVQFWIDQIKIGPGSAKSEAIKVLKSAFDIHGIAIPVRAPEGAAEPKKE</sequence>
<dbReference type="InterPro" id="IPR008910">
    <property type="entry name" value="MSC_TM_helix"/>
</dbReference>
<keyword evidence="4 7" id="KW-0812">Transmembrane</keyword>
<evidence type="ECO:0000256" key="1">
    <source>
        <dbReference type="ARBA" id="ARBA00004651"/>
    </source>
</evidence>
<keyword evidence="6 7" id="KW-0472">Membrane</keyword>
<dbReference type="GO" id="GO:0005886">
    <property type="term" value="C:plasma membrane"/>
    <property type="evidence" value="ECO:0007669"/>
    <property type="project" value="UniProtKB-SubCell"/>
</dbReference>
<feature type="domain" description="Mechanosensitive ion channel transmembrane helices 2/3" evidence="9">
    <location>
        <begin position="72"/>
        <end position="114"/>
    </location>
</feature>
<evidence type="ECO:0000256" key="4">
    <source>
        <dbReference type="ARBA" id="ARBA00022692"/>
    </source>
</evidence>
<evidence type="ECO:0000256" key="7">
    <source>
        <dbReference type="SAM" id="Phobius"/>
    </source>
</evidence>
<dbReference type="Gene3D" id="1.10.287.1260">
    <property type="match status" value="1"/>
</dbReference>
<dbReference type="Pfam" id="PF00924">
    <property type="entry name" value="MS_channel_2nd"/>
    <property type="match status" value="1"/>
</dbReference>
<evidence type="ECO:0000256" key="2">
    <source>
        <dbReference type="ARBA" id="ARBA00008017"/>
    </source>
</evidence>
<keyword evidence="3" id="KW-1003">Cell membrane</keyword>
<evidence type="ECO:0000259" key="9">
    <source>
        <dbReference type="Pfam" id="PF21088"/>
    </source>
</evidence>